<accession>A0A9X0CRV8</accession>
<evidence type="ECO:0000256" key="1">
    <source>
        <dbReference type="SAM" id="Phobius"/>
    </source>
</evidence>
<feature type="signal peptide" evidence="2">
    <location>
        <begin position="1"/>
        <end position="22"/>
    </location>
</feature>
<dbReference type="EMBL" id="MU826850">
    <property type="protein sequence ID" value="KAJ7371234.1"/>
    <property type="molecule type" value="Genomic_DNA"/>
</dbReference>
<keyword evidence="4" id="KW-1185">Reference proteome</keyword>
<name>A0A9X0CRV8_9CNID</name>
<feature type="transmembrane region" description="Helical" evidence="1">
    <location>
        <begin position="1086"/>
        <end position="1113"/>
    </location>
</feature>
<feature type="transmembrane region" description="Helical" evidence="1">
    <location>
        <begin position="1012"/>
        <end position="1031"/>
    </location>
</feature>
<organism evidence="3 4">
    <name type="scientific">Desmophyllum pertusum</name>
    <dbReference type="NCBI Taxonomy" id="174260"/>
    <lineage>
        <taxon>Eukaryota</taxon>
        <taxon>Metazoa</taxon>
        <taxon>Cnidaria</taxon>
        <taxon>Anthozoa</taxon>
        <taxon>Hexacorallia</taxon>
        <taxon>Scleractinia</taxon>
        <taxon>Caryophylliina</taxon>
        <taxon>Caryophylliidae</taxon>
        <taxon>Desmophyllum</taxon>
    </lineage>
</organism>
<keyword evidence="1" id="KW-1133">Transmembrane helix</keyword>
<feature type="transmembrane region" description="Helical" evidence="1">
    <location>
        <begin position="1170"/>
        <end position="1193"/>
    </location>
</feature>
<sequence length="1240" mass="138174">MAYSQICITVLSILTLSSKESAARYHDYTDVYVSLDGDDSESCGMVSRPCKSIATAVHQVDWGGHIFLDGTGTERHPYECRSNYEQLRGILVQKDLSIEGFKSTPYISCSSGFHFDNSTSQELTIVLSGIVFRQTPLMFQDCDLRIFNCSFQDTSIALNVQITNKTSVHLNIHGSSFFKNNTSCMEIIFHNDARNQGRFLILNISETKFLENGFHKQRFARGVMTIKSETTQPSSLHVQISCFNITSVRNYGHFINLDLPNAVTNETYNDFRLVNNTISEFINVPLGRKARAHHVVNSLFNSITKKTHVKFNNLRCSHNHLLRCIRIHSDEAQVEIHNSSFVGQRLTKDRGGSIYLNSTEGGSLVLFNCSFRRNIATGGGALFVLSKSGNFTLNITNANFTQCAAKTYGCAILVGDLRSARMENGSATYNSAEFMIVNFKEIRVRDCFHLPGQCYSVRVILSNGKVAINDSSWTSNIKSSTSGALMITNSGGNTDVTISGCIFAPNGKGRGAIRIKGQNMRAAGSVTIENSVVSNQQARGGAALVITPEFAIKLINVLFSSFSHSLLRLGLLPRIPSEAHPLHLSISNCTFLDNTFDISILSHDPTHVELRIENTIFTSRKKTHTCKTFGLYIVVRHLDILSFSNAFIKIHNVTFESRPCNVLGLLFEGNKTVEIQGSVFRNGICCRRLSWSTGLYEISTGAISVLTIPDKVQSPGCVNKPTSEEIHPLWSYRTHVIFEDNIFEDNIGLIAGAVYLSNGYTSFQRCTFLNNFAIQHSGHVYSAYGTGQVHFKDCFFATKKMNITINDTTYHNSTFFYSESGGPINITNTTMVSSATERNSHPVIDISNGGYVHMDNNTSIQCAIGSKLLLANTTHFVYTEQNKSFCRINVTVLKYSCQLCSPGFYSIHKGVLRGLILTNTVECLQCPFGASCIERNIAANPNFWGYPISTDPPSLSFIACPEHYCRQPTSGSEGYNSCQGNRNGTLCGKCSPGYSETLFSAECRKNEECNSYWFWISAILLTTGLALYLLIKPPILFFLGSRYCGLTDGKKIRDVLEILHGPFRPPHNNEDKGTLYWESVLIGRRFILLACQAFISNLMLRMVCMVGACFLITLHHVLKTPYRDPMANKAETLSLATLSMMAVINLTKGTLISFGITIDGPYRSYMETLEWFEVCALAFMPALVCILATFAILSQLGRLVVFLMKQVIRFWYQLRGSRWPTDQQRRPLLDISEHNNDAES</sequence>
<dbReference type="OrthoDB" id="5989844at2759"/>
<protein>
    <submittedName>
        <fullName evidence="3">Uncharacterized protein</fullName>
    </submittedName>
</protein>
<dbReference type="SUPFAM" id="SSF51126">
    <property type="entry name" value="Pectin lyase-like"/>
    <property type="match status" value="4"/>
</dbReference>
<keyword evidence="2" id="KW-0732">Signal</keyword>
<evidence type="ECO:0000256" key="2">
    <source>
        <dbReference type="SAM" id="SignalP"/>
    </source>
</evidence>
<dbReference type="InterPro" id="IPR011050">
    <property type="entry name" value="Pectin_lyase_fold/virulence"/>
</dbReference>
<keyword evidence="1" id="KW-0812">Transmembrane</keyword>
<dbReference type="Proteomes" id="UP001163046">
    <property type="component" value="Unassembled WGS sequence"/>
</dbReference>
<reference evidence="3" key="1">
    <citation type="submission" date="2023-01" db="EMBL/GenBank/DDBJ databases">
        <title>Genome assembly of the deep-sea coral Lophelia pertusa.</title>
        <authorList>
            <person name="Herrera S."/>
            <person name="Cordes E."/>
        </authorList>
    </citation>
    <scope>NUCLEOTIDE SEQUENCE</scope>
    <source>
        <strain evidence="3">USNM1676648</strain>
        <tissue evidence="3">Polyp</tissue>
    </source>
</reference>
<dbReference type="PANTHER" id="PTHR11319">
    <property type="entry name" value="G PROTEIN-COUPLED RECEPTOR-RELATED"/>
    <property type="match status" value="1"/>
</dbReference>
<dbReference type="AlphaFoldDB" id="A0A9X0CRV8"/>
<evidence type="ECO:0000313" key="3">
    <source>
        <dbReference type="EMBL" id="KAJ7371234.1"/>
    </source>
</evidence>
<comment type="caution">
    <text evidence="3">The sequence shown here is derived from an EMBL/GenBank/DDBJ whole genome shotgun (WGS) entry which is preliminary data.</text>
</comment>
<feature type="chain" id="PRO_5040881888" evidence="2">
    <location>
        <begin position="23"/>
        <end position="1240"/>
    </location>
</feature>
<evidence type="ECO:0000313" key="4">
    <source>
        <dbReference type="Proteomes" id="UP001163046"/>
    </source>
</evidence>
<proteinExistence type="predicted"/>
<keyword evidence="1" id="KW-0472">Membrane</keyword>
<feature type="transmembrane region" description="Helical" evidence="1">
    <location>
        <begin position="1133"/>
        <end position="1158"/>
    </location>
</feature>
<gene>
    <name evidence="3" type="ORF">OS493_027348</name>
</gene>
<dbReference type="PANTHER" id="PTHR11319:SF35">
    <property type="entry name" value="OUTER MEMBRANE PROTEIN PMPC-RELATED"/>
    <property type="match status" value="1"/>
</dbReference>